<dbReference type="GO" id="GO:0032040">
    <property type="term" value="C:small-subunit processome"/>
    <property type="evidence" value="ECO:0007669"/>
    <property type="project" value="TreeGrafter"/>
</dbReference>
<dbReference type="GO" id="GO:0030686">
    <property type="term" value="C:90S preribosome"/>
    <property type="evidence" value="ECO:0007669"/>
    <property type="project" value="TreeGrafter"/>
</dbReference>
<dbReference type="InterPro" id="IPR052575">
    <property type="entry name" value="SSU_processome_comp_20"/>
</dbReference>
<dbReference type="PANTHER" id="PTHR17695:SF11">
    <property type="entry name" value="SMALL SUBUNIT PROCESSOME COMPONENT 20 HOMOLOG"/>
    <property type="match status" value="1"/>
</dbReference>
<reference evidence="1" key="1">
    <citation type="journal article" date="2020" name="New Phytol.">
        <title>Comparative genomics reveals dynamic genome evolution in host specialist ectomycorrhizal fungi.</title>
        <authorList>
            <person name="Lofgren L.A."/>
            <person name="Nguyen N.H."/>
            <person name="Vilgalys R."/>
            <person name="Ruytinx J."/>
            <person name="Liao H.L."/>
            <person name="Branco S."/>
            <person name="Kuo A."/>
            <person name="LaButti K."/>
            <person name="Lipzen A."/>
            <person name="Andreopoulos W."/>
            <person name="Pangilinan J."/>
            <person name="Riley R."/>
            <person name="Hundley H."/>
            <person name="Na H."/>
            <person name="Barry K."/>
            <person name="Grigoriev I.V."/>
            <person name="Stajich J.E."/>
            <person name="Kennedy P.G."/>
        </authorList>
    </citation>
    <scope>NUCLEOTIDE SEQUENCE</scope>
    <source>
        <strain evidence="1">FC203</strain>
    </source>
</reference>
<sequence length="591" mass="65668">MTSVGVAMYWIPMMVLKRLKNIYVDGLVNGVDIKGFTDDFNAQAKAQTTIHQSYKKSLKEVHLPSALDLTKFDHDISDNESHFYLALQQWWQLNLSPAFIQFANKVDSLSISMPILLHNCGLGFNWKDIIDWWKGALDASDNEALIALLDLLNKLAHDLRTTLAPSYADLLEVLLRLLPQPISAPSLTALLATLSGLFRYLLVPSINLDLLDHTWCSFRAVLPTCNSDVQRAAAEVWGSVLRRLKSVARERAVILMAKNLEGIEDASTWMMIFACKSISQTLHTSAGSSIASLIDCHLTNDRPELSYTLLQHVLTALIHHCNGPEDFSVVASLIIDRFCAVSQTGGVNHQDLQRVMQIASVICAVHQGSRLSNWRHCRLMLPLHSEILNFMSSLLTAGPGHAFVARALGVPSSGLMLCGVLAGLGWGDWKFVGLPALLKATPTLLQAEHTLTLRLLASLQHSGKLGEVDIVWKRCVDRWIQIHLSSWEISDESVDHLYDIMSLSIFVDSLAPLLVPIIERALNTPTPEANWQASYANAAWVIGTCMQALSRCKSASWEMQVDPSAWTAEIVEHWSWFDEVMIGLVALLEAW</sequence>
<dbReference type="SUPFAM" id="SSF48371">
    <property type="entry name" value="ARM repeat"/>
    <property type="match status" value="1"/>
</dbReference>
<dbReference type="RefSeq" id="XP_041221999.1">
    <property type="nucleotide sequence ID" value="XM_041364500.1"/>
</dbReference>
<name>A0AAD4DYD9_9AGAM</name>
<dbReference type="EMBL" id="JABBWK010000055">
    <property type="protein sequence ID" value="KAG1896423.1"/>
    <property type="molecule type" value="Genomic_DNA"/>
</dbReference>
<dbReference type="AlphaFoldDB" id="A0AAD4DYD9"/>
<proteinExistence type="predicted"/>
<dbReference type="Proteomes" id="UP001195769">
    <property type="component" value="Unassembled WGS sequence"/>
</dbReference>
<protein>
    <submittedName>
        <fullName evidence="1">Uncharacterized protein</fullName>
    </submittedName>
</protein>
<dbReference type="GeneID" id="64658798"/>
<dbReference type="InterPro" id="IPR016024">
    <property type="entry name" value="ARM-type_fold"/>
</dbReference>
<comment type="caution">
    <text evidence="1">The sequence shown here is derived from an EMBL/GenBank/DDBJ whole genome shotgun (WGS) entry which is preliminary data.</text>
</comment>
<gene>
    <name evidence="1" type="ORF">F5891DRAFT_1130265</name>
</gene>
<evidence type="ECO:0000313" key="1">
    <source>
        <dbReference type="EMBL" id="KAG1896423.1"/>
    </source>
</evidence>
<dbReference type="PANTHER" id="PTHR17695">
    <property type="entry name" value="SMALL SUBUNIT PROCESSOME COMPONENT 20 HOMOLOG"/>
    <property type="match status" value="1"/>
</dbReference>
<organism evidence="1 2">
    <name type="scientific">Suillus fuscotomentosus</name>
    <dbReference type="NCBI Taxonomy" id="1912939"/>
    <lineage>
        <taxon>Eukaryota</taxon>
        <taxon>Fungi</taxon>
        <taxon>Dikarya</taxon>
        <taxon>Basidiomycota</taxon>
        <taxon>Agaricomycotina</taxon>
        <taxon>Agaricomycetes</taxon>
        <taxon>Agaricomycetidae</taxon>
        <taxon>Boletales</taxon>
        <taxon>Suillineae</taxon>
        <taxon>Suillaceae</taxon>
        <taxon>Suillus</taxon>
    </lineage>
</organism>
<accession>A0AAD4DYD9</accession>
<keyword evidence="2" id="KW-1185">Reference proteome</keyword>
<evidence type="ECO:0000313" key="2">
    <source>
        <dbReference type="Proteomes" id="UP001195769"/>
    </source>
</evidence>